<dbReference type="EMBL" id="JXMU01000010">
    <property type="protein sequence ID" value="KPB01441.1"/>
    <property type="molecule type" value="Genomic_DNA"/>
</dbReference>
<evidence type="ECO:0000259" key="4">
    <source>
        <dbReference type="Pfam" id="PF00205"/>
    </source>
</evidence>
<dbReference type="Proteomes" id="UP000038011">
    <property type="component" value="Unassembled WGS sequence"/>
</dbReference>
<sequence length="550" mass="59714">MNETATKIRAADHLVDQLIAQGSSHIFGVPGESYLPVLDALYDRSDSIHFVTCRQEGGAAMAADAHGKLTGRPGICMVTRGPGATNASAGIHVAYQDSTPMIVFIGQVARNMREREAFQEIDFRRMFGQMAKWIAEIDDASRIQEFVSRAYRIALSGRPGPVILSLPEDMLYDMVQAPTAPRRVETARFGPSKSTMGELKAQIAQANHPLIMAGGGGWTSAGIAALSEFSSKQSLPVAVSLRCQSLINSNHANYIGHYGVGTPAYLQDVMAKTDLLIAIGPRLGEMTTNGYTLLDSPVPQHKLAHVFPQAEEIGRVYEPEISIVSDLESFCVEAAEWSPIAPEKFGRLVAELRSQYEEFSRLTSVPDDPLAPYFAHMTEVLPEDAILCNGAGNYAGWLHRFYRYRAKGSQLAPTSGSMGYGLPAAVAAAITEPEREVFAIAGDGCFMMTCQELATAVQHNLRLTILVIDNGRYGTIRAHQEREYPGRKSGTDLTNPDFCAFAKSFGANAEKACNLDEFAGALAKARSRGGVNLIEIPMDRSYLSPGKKLD</sequence>
<dbReference type="NCBIfam" id="NF006052">
    <property type="entry name" value="PRK08199.1"/>
    <property type="match status" value="1"/>
</dbReference>
<dbReference type="InterPro" id="IPR029035">
    <property type="entry name" value="DHS-like_NAD/FAD-binding_dom"/>
</dbReference>
<keyword evidence="2 3" id="KW-0786">Thiamine pyrophosphate</keyword>
<dbReference type="FunFam" id="3.40.50.970:FF:000007">
    <property type="entry name" value="Acetolactate synthase"/>
    <property type="match status" value="1"/>
</dbReference>
<evidence type="ECO:0000313" key="7">
    <source>
        <dbReference type="EMBL" id="KPB01441.1"/>
    </source>
</evidence>
<evidence type="ECO:0000256" key="3">
    <source>
        <dbReference type="RuleBase" id="RU362132"/>
    </source>
</evidence>
<dbReference type="Pfam" id="PF00205">
    <property type="entry name" value="TPP_enzyme_M"/>
    <property type="match status" value="1"/>
</dbReference>
<dbReference type="InterPro" id="IPR045229">
    <property type="entry name" value="TPP_enz"/>
</dbReference>
<dbReference type="InterPro" id="IPR000399">
    <property type="entry name" value="TPP-bd_CS"/>
</dbReference>
<dbReference type="PROSITE" id="PS00187">
    <property type="entry name" value="TPP_ENZYMES"/>
    <property type="match status" value="1"/>
</dbReference>
<protein>
    <submittedName>
        <fullName evidence="7">Thiamine pyrophosphate-binding protein</fullName>
    </submittedName>
</protein>
<evidence type="ECO:0000256" key="2">
    <source>
        <dbReference type="ARBA" id="ARBA00023052"/>
    </source>
</evidence>
<dbReference type="InterPro" id="IPR012001">
    <property type="entry name" value="Thiamin_PyroP_enz_TPP-bd_dom"/>
</dbReference>
<dbReference type="CDD" id="cd00568">
    <property type="entry name" value="TPP_enzymes"/>
    <property type="match status" value="1"/>
</dbReference>
<evidence type="ECO:0000259" key="5">
    <source>
        <dbReference type="Pfam" id="PF02775"/>
    </source>
</evidence>
<keyword evidence="8" id="KW-1185">Reference proteome</keyword>
<dbReference type="GO" id="GO:0000287">
    <property type="term" value="F:magnesium ion binding"/>
    <property type="evidence" value="ECO:0007669"/>
    <property type="project" value="InterPro"/>
</dbReference>
<dbReference type="InterPro" id="IPR012000">
    <property type="entry name" value="Thiamin_PyroP_enz_cen_dom"/>
</dbReference>
<dbReference type="STRING" id="1514904.SU32_07525"/>
<dbReference type="GO" id="GO:0009097">
    <property type="term" value="P:isoleucine biosynthetic process"/>
    <property type="evidence" value="ECO:0007669"/>
    <property type="project" value="TreeGrafter"/>
</dbReference>
<dbReference type="PANTHER" id="PTHR18968">
    <property type="entry name" value="THIAMINE PYROPHOSPHATE ENZYMES"/>
    <property type="match status" value="1"/>
</dbReference>
<evidence type="ECO:0000313" key="8">
    <source>
        <dbReference type="Proteomes" id="UP000038011"/>
    </source>
</evidence>
<accession>A0A0N0VLK7</accession>
<proteinExistence type="inferred from homology"/>
<dbReference type="PANTHER" id="PTHR18968:SF120">
    <property type="entry name" value="ACETOLACTATE SYNTHASE LARGE SUBUNIT"/>
    <property type="match status" value="1"/>
</dbReference>
<name>A0A0N0VLK7_9HYPH</name>
<dbReference type="GO" id="GO:0030976">
    <property type="term" value="F:thiamine pyrophosphate binding"/>
    <property type="evidence" value="ECO:0007669"/>
    <property type="project" value="InterPro"/>
</dbReference>
<feature type="domain" description="Thiamine pyrophosphate enzyme TPP-binding" evidence="5">
    <location>
        <begin position="390"/>
        <end position="536"/>
    </location>
</feature>
<dbReference type="OrthoDB" id="4494979at2"/>
<dbReference type="InterPro" id="IPR029061">
    <property type="entry name" value="THDP-binding"/>
</dbReference>
<dbReference type="InterPro" id="IPR011766">
    <property type="entry name" value="TPP_enzyme_TPP-bd"/>
</dbReference>
<dbReference type="GO" id="GO:0005948">
    <property type="term" value="C:acetolactate synthase complex"/>
    <property type="evidence" value="ECO:0007669"/>
    <property type="project" value="TreeGrafter"/>
</dbReference>
<dbReference type="Gene3D" id="3.40.50.1220">
    <property type="entry name" value="TPP-binding domain"/>
    <property type="match status" value="1"/>
</dbReference>
<dbReference type="GO" id="GO:0003984">
    <property type="term" value="F:acetolactate synthase activity"/>
    <property type="evidence" value="ECO:0007669"/>
    <property type="project" value="TreeGrafter"/>
</dbReference>
<dbReference type="GO" id="GO:0050660">
    <property type="term" value="F:flavin adenine dinucleotide binding"/>
    <property type="evidence" value="ECO:0007669"/>
    <property type="project" value="TreeGrafter"/>
</dbReference>
<reference evidence="7 8" key="1">
    <citation type="submission" date="2015-01" db="EMBL/GenBank/DDBJ databases">
        <title>Ahrensia donghaiensis sp. nov., a novel dimethylsulphoniopropionate-cleavage bacterium isolated from seawater and emended descriptions of the genus Ahrensia and Ahrensia kielensis.</title>
        <authorList>
            <person name="Liu J."/>
        </authorList>
    </citation>
    <scope>NUCLEOTIDE SEQUENCE [LARGE SCALE GENOMIC DNA]</scope>
    <source>
        <strain evidence="7 8">LZD062</strain>
    </source>
</reference>
<dbReference type="GO" id="GO:0009099">
    <property type="term" value="P:L-valine biosynthetic process"/>
    <property type="evidence" value="ECO:0007669"/>
    <property type="project" value="TreeGrafter"/>
</dbReference>
<comment type="similarity">
    <text evidence="1 3">Belongs to the TPP enzyme family.</text>
</comment>
<feature type="domain" description="Thiamine pyrophosphate enzyme N-terminal TPP-binding" evidence="6">
    <location>
        <begin position="9"/>
        <end position="123"/>
    </location>
</feature>
<comment type="caution">
    <text evidence="7">The sequence shown here is derived from an EMBL/GenBank/DDBJ whole genome shotgun (WGS) entry which is preliminary data.</text>
</comment>
<feature type="domain" description="Thiamine pyrophosphate enzyme central" evidence="4">
    <location>
        <begin position="200"/>
        <end position="330"/>
    </location>
</feature>
<evidence type="ECO:0000259" key="6">
    <source>
        <dbReference type="Pfam" id="PF02776"/>
    </source>
</evidence>
<dbReference type="Gene3D" id="3.40.50.970">
    <property type="match status" value="2"/>
</dbReference>
<dbReference type="SUPFAM" id="SSF52467">
    <property type="entry name" value="DHS-like NAD/FAD-binding domain"/>
    <property type="match status" value="1"/>
</dbReference>
<dbReference type="Pfam" id="PF02775">
    <property type="entry name" value="TPP_enzyme_C"/>
    <property type="match status" value="1"/>
</dbReference>
<dbReference type="Pfam" id="PF02776">
    <property type="entry name" value="TPP_enzyme_N"/>
    <property type="match status" value="1"/>
</dbReference>
<gene>
    <name evidence="7" type="ORF">SU32_07525</name>
</gene>
<dbReference type="CDD" id="cd07035">
    <property type="entry name" value="TPP_PYR_POX_like"/>
    <property type="match status" value="1"/>
</dbReference>
<organism evidence="7 8">
    <name type="scientific">Ahrensia marina</name>
    <dbReference type="NCBI Taxonomy" id="1514904"/>
    <lineage>
        <taxon>Bacteria</taxon>
        <taxon>Pseudomonadati</taxon>
        <taxon>Pseudomonadota</taxon>
        <taxon>Alphaproteobacteria</taxon>
        <taxon>Hyphomicrobiales</taxon>
        <taxon>Ahrensiaceae</taxon>
        <taxon>Ahrensia</taxon>
    </lineage>
</organism>
<evidence type="ECO:0000256" key="1">
    <source>
        <dbReference type="ARBA" id="ARBA00007812"/>
    </source>
</evidence>
<dbReference type="RefSeq" id="WP_053998745.1">
    <property type="nucleotide sequence ID" value="NZ_JXMU01000010.1"/>
</dbReference>
<dbReference type="SUPFAM" id="SSF52518">
    <property type="entry name" value="Thiamin diphosphate-binding fold (THDP-binding)"/>
    <property type="match status" value="2"/>
</dbReference>
<dbReference type="PATRIC" id="fig|1514904.3.peg.325"/>
<dbReference type="AlphaFoldDB" id="A0A0N0VLK7"/>